<accession>A0A1H9K835</accession>
<name>A0A1H9K835_9PSEU</name>
<dbReference type="OrthoDB" id="3699192at2"/>
<dbReference type="Proteomes" id="UP000199503">
    <property type="component" value="Unassembled WGS sequence"/>
</dbReference>
<keyword evidence="3" id="KW-1185">Reference proteome</keyword>
<keyword evidence="1" id="KW-0812">Transmembrane</keyword>
<dbReference type="AlphaFoldDB" id="A0A1H9K835"/>
<feature type="transmembrane region" description="Helical" evidence="1">
    <location>
        <begin position="15"/>
        <end position="37"/>
    </location>
</feature>
<keyword evidence="1" id="KW-1133">Transmembrane helix</keyword>
<evidence type="ECO:0000313" key="3">
    <source>
        <dbReference type="Proteomes" id="UP000199503"/>
    </source>
</evidence>
<protein>
    <submittedName>
        <fullName evidence="2">Uncharacterized protein</fullName>
    </submittedName>
</protein>
<dbReference type="STRING" id="65499.SAMN04488000_105218"/>
<keyword evidence="1" id="KW-0472">Membrane</keyword>
<proteinExistence type="predicted"/>
<organism evidence="2 3">
    <name type="scientific">Lentzea albida</name>
    <dbReference type="NCBI Taxonomy" id="65499"/>
    <lineage>
        <taxon>Bacteria</taxon>
        <taxon>Bacillati</taxon>
        <taxon>Actinomycetota</taxon>
        <taxon>Actinomycetes</taxon>
        <taxon>Pseudonocardiales</taxon>
        <taxon>Pseudonocardiaceae</taxon>
        <taxon>Lentzea</taxon>
    </lineage>
</organism>
<feature type="transmembrane region" description="Helical" evidence="1">
    <location>
        <begin position="49"/>
        <end position="73"/>
    </location>
</feature>
<gene>
    <name evidence="2" type="ORF">SAMN04488000_105218</name>
</gene>
<dbReference type="EMBL" id="FOFV01000005">
    <property type="protein sequence ID" value="SEQ95291.1"/>
    <property type="molecule type" value="Genomic_DNA"/>
</dbReference>
<evidence type="ECO:0000313" key="2">
    <source>
        <dbReference type="EMBL" id="SEQ95291.1"/>
    </source>
</evidence>
<evidence type="ECO:0000256" key="1">
    <source>
        <dbReference type="SAM" id="Phobius"/>
    </source>
</evidence>
<dbReference type="RefSeq" id="WP_089916292.1">
    <property type="nucleotide sequence ID" value="NZ_FOFV01000005.1"/>
</dbReference>
<sequence>MTIQDRRRARMRSGLGLAGTMLMTAGIAAILFAWWGVAHTGYTFEQVPYVVSGGILGVGLIGVGGFLYFGSWLTKLLEEQRQTTYALLQLLEERDRDRAERTGPCPGSLVGRQ</sequence>
<reference evidence="3" key="1">
    <citation type="submission" date="2016-10" db="EMBL/GenBank/DDBJ databases">
        <authorList>
            <person name="Varghese N."/>
            <person name="Submissions S."/>
        </authorList>
    </citation>
    <scope>NUCLEOTIDE SEQUENCE [LARGE SCALE GENOMIC DNA]</scope>
    <source>
        <strain evidence="3">DSM 44437</strain>
    </source>
</reference>